<dbReference type="AlphaFoldDB" id="A0AAN7V0B2"/>
<accession>A0AAN7V0B2</accession>
<comment type="caution">
    <text evidence="1">The sequence shown here is derived from an EMBL/GenBank/DDBJ whole genome shotgun (WGS) entry which is preliminary data.</text>
</comment>
<name>A0AAN7V0B2_9PEZI</name>
<protein>
    <submittedName>
        <fullName evidence="1">Uncharacterized protein</fullName>
    </submittedName>
</protein>
<keyword evidence="2" id="KW-1185">Reference proteome</keyword>
<evidence type="ECO:0000313" key="2">
    <source>
        <dbReference type="Proteomes" id="UP001305414"/>
    </source>
</evidence>
<reference evidence="1 2" key="1">
    <citation type="submission" date="2023-10" db="EMBL/GenBank/DDBJ databases">
        <title>Draft genome sequence of Xylaria bambusicola isolate GMP-LS, the root and basal stem rot pathogen of sugarcane in Indonesia.</title>
        <authorList>
            <person name="Selvaraj P."/>
            <person name="Muralishankar V."/>
            <person name="Muruganantham S."/>
            <person name="Sp S."/>
            <person name="Haryani S."/>
            <person name="Lau K.J.X."/>
            <person name="Naqvi N.I."/>
        </authorList>
    </citation>
    <scope>NUCLEOTIDE SEQUENCE [LARGE SCALE GENOMIC DNA]</scope>
    <source>
        <strain evidence="1">GMP-LS</strain>
    </source>
</reference>
<dbReference type="EMBL" id="JAWHQM010000040">
    <property type="protein sequence ID" value="KAK5634319.1"/>
    <property type="molecule type" value="Genomic_DNA"/>
</dbReference>
<organism evidence="1 2">
    <name type="scientific">Xylaria bambusicola</name>
    <dbReference type="NCBI Taxonomy" id="326684"/>
    <lineage>
        <taxon>Eukaryota</taxon>
        <taxon>Fungi</taxon>
        <taxon>Dikarya</taxon>
        <taxon>Ascomycota</taxon>
        <taxon>Pezizomycotina</taxon>
        <taxon>Sordariomycetes</taxon>
        <taxon>Xylariomycetidae</taxon>
        <taxon>Xylariales</taxon>
        <taxon>Xylariaceae</taxon>
        <taxon>Xylaria</taxon>
    </lineage>
</organism>
<dbReference type="Proteomes" id="UP001305414">
    <property type="component" value="Unassembled WGS sequence"/>
</dbReference>
<proteinExistence type="predicted"/>
<evidence type="ECO:0000313" key="1">
    <source>
        <dbReference type="EMBL" id="KAK5634319.1"/>
    </source>
</evidence>
<sequence>MTLTRKGGGTVLSGRCGTSKKFGDTGATSSLNRVIAVIWGKAGNKTKQSKVPLENYPLLPIKQRHHVVCGGQLKVTGRRKLAIVWRLHRMRPRKAKQT</sequence>
<gene>
    <name evidence="1" type="ORF">RRF57_010033</name>
</gene>